<dbReference type="PANTHER" id="PTHR43081:SF1">
    <property type="entry name" value="ADENYLATE CYCLASE, TERMINAL-DIFFERENTIATION SPECIFIC"/>
    <property type="match status" value="1"/>
</dbReference>
<comment type="similarity">
    <text evidence="1">Belongs to the adenylyl cyclase class-3 family.</text>
</comment>
<dbReference type="AlphaFoldDB" id="A0A3A1UPY7"/>
<dbReference type="PROSITE" id="PS50125">
    <property type="entry name" value="GUANYLATE_CYCLASE_2"/>
    <property type="match status" value="1"/>
</dbReference>
<dbReference type="Pfam" id="PF00211">
    <property type="entry name" value="Guanylate_cyc"/>
    <property type="match status" value="1"/>
</dbReference>
<dbReference type="Gene3D" id="3.30.70.1230">
    <property type="entry name" value="Nucleotide cyclase"/>
    <property type="match status" value="1"/>
</dbReference>
<organism evidence="4 5">
    <name type="scientific">Paenibacillus nanensis</name>
    <dbReference type="NCBI Taxonomy" id="393251"/>
    <lineage>
        <taxon>Bacteria</taxon>
        <taxon>Bacillati</taxon>
        <taxon>Bacillota</taxon>
        <taxon>Bacilli</taxon>
        <taxon>Bacillales</taxon>
        <taxon>Paenibacillaceae</taxon>
        <taxon>Paenibacillus</taxon>
    </lineage>
</organism>
<sequence>MRVKLGPIFGLLTAVMIFLMYRGTLDSVDYYFQDRVMQQESDVDTRIAIIAIDDQSLLDLGAWPWSRSAHAMLVDMLSEGKPAVIAFDVTFPAPTEDTEADAQFVDAVSRAGNVVLPVYGTFPPFAGRGLMEAEAISEPFAELKEAAAATGHINTIPDRDNVVRSTLYQFRYGDSVVDSFAWTIYRMFMEKNGENAEPDKLRLDDFGRFHIDYTNEPGQFEAIPYTAVLSGEVPADYFTDRIVLVGPYATGFKDEYYTPMSAKTAMYGVEIHANIIQSLLDERMKSKLDWRWDALIMALLAALSYGLFRKLWLGFAIGGTALAAAALLFGGRYLYQSGIILSTGYAVLLLGACILFAIIYRYVSERLERRRVTNIFGRYVAPQVVDEILKSGDEGLRLGGTRRELTVLFVDIRGFTPLSEKAEPEEVVGILNEYLELAANCIFQYGGTLDKFIGDAAMAIYNAPLLLENHAVKAVETAWAMKEASSGLQRRLQEKYGLSVSFGIGIHTGPAVFGNIGSRARMDYTAIGDTVNTAARLESISKPGQIILSQSVYEKVKDRAIAAPLGEAKVKGKEQGIAIYELEGLK</sequence>
<protein>
    <submittedName>
        <fullName evidence="4">Adenylate/guanylate cyclase domain-containing protein</fullName>
    </submittedName>
</protein>
<proteinExistence type="inferred from homology"/>
<dbReference type="InterPro" id="IPR050697">
    <property type="entry name" value="Adenylyl/Guanylyl_Cyclase_3/4"/>
</dbReference>
<dbReference type="Pfam" id="PF05226">
    <property type="entry name" value="CHASE2"/>
    <property type="match status" value="1"/>
</dbReference>
<evidence type="ECO:0000256" key="1">
    <source>
        <dbReference type="ARBA" id="ARBA00005381"/>
    </source>
</evidence>
<dbReference type="SUPFAM" id="SSF55073">
    <property type="entry name" value="Nucleotide cyclase"/>
    <property type="match status" value="1"/>
</dbReference>
<dbReference type="SMART" id="SM01080">
    <property type="entry name" value="CHASE2"/>
    <property type="match status" value="1"/>
</dbReference>
<dbReference type="InterPro" id="IPR007890">
    <property type="entry name" value="CHASE2"/>
</dbReference>
<feature type="transmembrane region" description="Helical" evidence="2">
    <location>
        <begin position="339"/>
        <end position="363"/>
    </location>
</feature>
<dbReference type="GO" id="GO:0035556">
    <property type="term" value="P:intracellular signal transduction"/>
    <property type="evidence" value="ECO:0007669"/>
    <property type="project" value="InterPro"/>
</dbReference>
<dbReference type="SMART" id="SM00044">
    <property type="entry name" value="CYCc"/>
    <property type="match status" value="1"/>
</dbReference>
<dbReference type="OrthoDB" id="9806704at2"/>
<dbReference type="InterPro" id="IPR001054">
    <property type="entry name" value="A/G_cyclase"/>
</dbReference>
<reference evidence="4 5" key="1">
    <citation type="submission" date="2018-09" db="EMBL/GenBank/DDBJ databases">
        <title>Paenibacillus aracenensis nov. sp. isolated from a cave in southern Spain.</title>
        <authorList>
            <person name="Jurado V."/>
            <person name="Gutierrez-Patricio S."/>
            <person name="Gonzalez-Pimentel J.L."/>
            <person name="Miller A.Z."/>
            <person name="Laiz L."/>
            <person name="Saiz-Jimenez C."/>
        </authorList>
    </citation>
    <scope>NUCLEOTIDE SEQUENCE [LARGE SCALE GENOMIC DNA]</scope>
    <source>
        <strain evidence="4 5">DSM 22867</strain>
    </source>
</reference>
<dbReference type="GO" id="GO:0004016">
    <property type="term" value="F:adenylate cyclase activity"/>
    <property type="evidence" value="ECO:0007669"/>
    <property type="project" value="UniProtKB-ARBA"/>
</dbReference>
<keyword evidence="2" id="KW-0812">Transmembrane</keyword>
<evidence type="ECO:0000256" key="2">
    <source>
        <dbReference type="SAM" id="Phobius"/>
    </source>
</evidence>
<keyword evidence="2" id="KW-0472">Membrane</keyword>
<accession>A0A3A1UPY7</accession>
<evidence type="ECO:0000259" key="3">
    <source>
        <dbReference type="PROSITE" id="PS50125"/>
    </source>
</evidence>
<dbReference type="EMBL" id="QXQA01000021">
    <property type="protein sequence ID" value="RIX48586.1"/>
    <property type="molecule type" value="Genomic_DNA"/>
</dbReference>
<dbReference type="InterPro" id="IPR029787">
    <property type="entry name" value="Nucleotide_cyclase"/>
</dbReference>
<dbReference type="RefSeq" id="WP_119602680.1">
    <property type="nucleotide sequence ID" value="NZ_QXQA01000021.1"/>
</dbReference>
<dbReference type="Proteomes" id="UP000266482">
    <property type="component" value="Unassembled WGS sequence"/>
</dbReference>
<evidence type="ECO:0000313" key="5">
    <source>
        <dbReference type="Proteomes" id="UP000266482"/>
    </source>
</evidence>
<feature type="transmembrane region" description="Helical" evidence="2">
    <location>
        <begin position="315"/>
        <end position="333"/>
    </location>
</feature>
<gene>
    <name evidence="4" type="ORF">D3P08_24060</name>
</gene>
<keyword evidence="5" id="KW-1185">Reference proteome</keyword>
<name>A0A3A1UPY7_9BACL</name>
<comment type="caution">
    <text evidence="4">The sequence shown here is derived from an EMBL/GenBank/DDBJ whole genome shotgun (WGS) entry which is preliminary data.</text>
</comment>
<dbReference type="PANTHER" id="PTHR43081">
    <property type="entry name" value="ADENYLATE CYCLASE, TERMINAL-DIFFERENTIATION SPECIFIC-RELATED"/>
    <property type="match status" value="1"/>
</dbReference>
<feature type="domain" description="Guanylate cyclase" evidence="3">
    <location>
        <begin position="406"/>
        <end position="538"/>
    </location>
</feature>
<evidence type="ECO:0000313" key="4">
    <source>
        <dbReference type="EMBL" id="RIX48586.1"/>
    </source>
</evidence>
<keyword evidence="2" id="KW-1133">Transmembrane helix</keyword>
<dbReference type="GO" id="GO:0006171">
    <property type="term" value="P:cAMP biosynthetic process"/>
    <property type="evidence" value="ECO:0007669"/>
    <property type="project" value="TreeGrafter"/>
</dbReference>
<dbReference type="CDD" id="cd07302">
    <property type="entry name" value="CHD"/>
    <property type="match status" value="1"/>
</dbReference>